<reference evidence="2" key="1">
    <citation type="journal article" date="2009" name="Appl. Environ. Microbiol.">
        <title>Complete genome sequence of the chemolithoautotrophic marine magnetotactic coccus strain MC-1.</title>
        <authorList>
            <person name="Schubbe S."/>
            <person name="Williams T.J."/>
            <person name="Xie G."/>
            <person name="Kiss H.E."/>
            <person name="Brettin T.S."/>
            <person name="Martinez D."/>
            <person name="Ross C.A."/>
            <person name="Schuler D."/>
            <person name="Cox B.L."/>
            <person name="Nealson K.H."/>
            <person name="Bazylinski D.A."/>
        </authorList>
    </citation>
    <scope>NUCLEOTIDE SEQUENCE [LARGE SCALE GENOMIC DNA]</scope>
    <source>
        <strain evidence="2">ATCC BAA-1437 / JCM 17883 / MC-1</strain>
    </source>
</reference>
<dbReference type="Proteomes" id="UP000002586">
    <property type="component" value="Chromosome"/>
</dbReference>
<dbReference type="RefSeq" id="WP_011713712.1">
    <property type="nucleotide sequence ID" value="NC_008576.1"/>
</dbReference>
<proteinExistence type="predicted"/>
<keyword evidence="2" id="KW-1185">Reference proteome</keyword>
<dbReference type="AlphaFoldDB" id="A0L9E1"/>
<name>A0L9E1_MAGMM</name>
<dbReference type="eggNOG" id="ENOG502Z7R6">
    <property type="taxonomic scope" value="Bacteria"/>
</dbReference>
<accession>A0L9E1</accession>
<gene>
    <name evidence="1" type="ordered locus">Mmc1_2083</name>
</gene>
<protein>
    <submittedName>
        <fullName evidence="1">Uncharacterized protein</fullName>
    </submittedName>
</protein>
<sequence>MATFNPRRFAQPEILRAIEPGRLRQFLSPYRDFLDGLGAGMLRCGDRALDYESLARALMSLGEDAPMELMDSLHLIDEMATTSNMDRLLLAIQKKRLPIEISPKATPADVAVQVFLEDRELIEEQHAVGFVNRARSFYAYCGSEKWQGPFAIPSEGVLRALERDLDDWFDTKKRGRGCRVMMFDRGNRVDFVVRHGKVYKRDSAVKRGESTSVFYRPGCHDLLVYDPIHNELSVRAETPQERAKYAELLGQHLFDNPDHFCVSEKYSLTPLLEGDRSVLTCSDMDGLDWVKLCHVTFQEPGEMEDVEEKRGKDLFESFARKGYEFPEGSHLLTAKFEVMFENSRKPRALTISNTHKASFTRDSDSTILEEWMHRRGFMRRAEEEGYHAQLAKALVPA</sequence>
<evidence type="ECO:0000313" key="1">
    <source>
        <dbReference type="EMBL" id="ABK44584.1"/>
    </source>
</evidence>
<dbReference type="KEGG" id="mgm:Mmc1_2083"/>
<reference evidence="1 2" key="2">
    <citation type="journal article" date="2012" name="Int. J. Syst. Evol. Microbiol.">
        <title>Magnetococcus marinus gen. nov., sp. nov., a marine, magnetotactic bacterium that represents a novel lineage (Magnetococcaceae fam. nov.; Magnetococcales ord. nov.) at the base of the Alphaproteobacteria.</title>
        <authorList>
            <person name="Bazylinski D.A."/>
            <person name="Williams T.J."/>
            <person name="Lefevre C.T."/>
            <person name="Berg R.J."/>
            <person name="Zhang C.L."/>
            <person name="Bowser S.S."/>
            <person name="Dean A.J."/>
            <person name="Beveridge T.J."/>
        </authorList>
    </citation>
    <scope>NUCLEOTIDE SEQUENCE [LARGE SCALE GENOMIC DNA]</scope>
    <source>
        <strain evidence="2">ATCC BAA-1437 / JCM 17883 / MC-1</strain>
    </source>
</reference>
<dbReference type="HOGENOM" id="CLU_695941_0_0_5"/>
<evidence type="ECO:0000313" key="2">
    <source>
        <dbReference type="Proteomes" id="UP000002586"/>
    </source>
</evidence>
<dbReference type="EMBL" id="CP000471">
    <property type="protein sequence ID" value="ABK44584.1"/>
    <property type="molecule type" value="Genomic_DNA"/>
</dbReference>
<dbReference type="STRING" id="156889.Mmc1_2083"/>
<organism evidence="1 2">
    <name type="scientific">Magnetococcus marinus (strain ATCC BAA-1437 / JCM 17883 / MC-1)</name>
    <dbReference type="NCBI Taxonomy" id="156889"/>
    <lineage>
        <taxon>Bacteria</taxon>
        <taxon>Pseudomonadati</taxon>
        <taxon>Pseudomonadota</taxon>
        <taxon>Magnetococcia</taxon>
        <taxon>Magnetococcales</taxon>
        <taxon>Magnetococcaceae</taxon>
        <taxon>Magnetococcus</taxon>
    </lineage>
</organism>
<dbReference type="OrthoDB" id="232875at2"/>